<dbReference type="RefSeq" id="WP_133686687.1">
    <property type="nucleotide sequence ID" value="NZ_SOAY01000010.1"/>
</dbReference>
<accession>A0A4R7KA20</accession>
<gene>
    <name evidence="2" type="ORF">CLV90_1373</name>
</gene>
<name>A0A4R7KA20_9FLAO</name>
<dbReference type="OrthoDB" id="1092431at2"/>
<evidence type="ECO:0000313" key="2">
    <source>
        <dbReference type="EMBL" id="TDT47298.1"/>
    </source>
</evidence>
<dbReference type="Proteomes" id="UP000294749">
    <property type="component" value="Unassembled WGS sequence"/>
</dbReference>
<dbReference type="Gene3D" id="2.60.120.10">
    <property type="entry name" value="Jelly Rolls"/>
    <property type="match status" value="1"/>
</dbReference>
<feature type="domain" description="Cyclic nucleotide-binding" evidence="1">
    <location>
        <begin position="6"/>
        <end position="110"/>
    </location>
</feature>
<proteinExistence type="predicted"/>
<dbReference type="InterPro" id="IPR018490">
    <property type="entry name" value="cNMP-bd_dom_sf"/>
</dbReference>
<reference evidence="2 3" key="1">
    <citation type="submission" date="2019-03" db="EMBL/GenBank/DDBJ databases">
        <title>Genomic Encyclopedia of Archaeal and Bacterial Type Strains, Phase II (KMG-II): from individual species to whole genera.</title>
        <authorList>
            <person name="Goeker M."/>
        </authorList>
    </citation>
    <scope>NUCLEOTIDE SEQUENCE [LARGE SCALE GENOMIC DNA]</scope>
    <source>
        <strain evidence="2 3">DSM 25233</strain>
    </source>
</reference>
<organism evidence="2 3">
    <name type="scientific">Maribacter spongiicola</name>
    <dbReference type="NCBI Taxonomy" id="1206753"/>
    <lineage>
        <taxon>Bacteria</taxon>
        <taxon>Pseudomonadati</taxon>
        <taxon>Bacteroidota</taxon>
        <taxon>Flavobacteriia</taxon>
        <taxon>Flavobacteriales</taxon>
        <taxon>Flavobacteriaceae</taxon>
        <taxon>Maribacter</taxon>
    </lineage>
</organism>
<evidence type="ECO:0000259" key="1">
    <source>
        <dbReference type="PROSITE" id="PS50042"/>
    </source>
</evidence>
<comment type="caution">
    <text evidence="2">The sequence shown here is derived from an EMBL/GenBank/DDBJ whole genome shotgun (WGS) entry which is preliminary data.</text>
</comment>
<protein>
    <submittedName>
        <fullName evidence="2">CRP-like cAMP-binding protein</fullName>
    </submittedName>
</protein>
<dbReference type="Pfam" id="PF00027">
    <property type="entry name" value="cNMP_binding"/>
    <property type="match status" value="1"/>
</dbReference>
<dbReference type="InterPro" id="IPR014710">
    <property type="entry name" value="RmlC-like_jellyroll"/>
</dbReference>
<dbReference type="SUPFAM" id="SSF51206">
    <property type="entry name" value="cAMP-binding domain-like"/>
    <property type="match status" value="1"/>
</dbReference>
<dbReference type="InterPro" id="IPR000595">
    <property type="entry name" value="cNMP-bd_dom"/>
</dbReference>
<sequence>MIYDLLIENITKNRAVSIAEAEKFCSFFSAKTISKREFLLKQGEFCKFEAFVTEGCFRVFSLDKKGNENTLYFAAKDWWLMDIDSFMNHKPSDLNIQALEDSKILIISQEDKTTLYNELPIAEKFFRIMFQKSIVAWQRRVVRNNSLTAKERYYYFTTRYPEIVLKLTDRQMASYLGITHEFLSKIKKQDKIQ</sequence>
<dbReference type="PROSITE" id="PS50042">
    <property type="entry name" value="CNMP_BINDING_3"/>
    <property type="match status" value="1"/>
</dbReference>
<keyword evidence="3" id="KW-1185">Reference proteome</keyword>
<evidence type="ECO:0000313" key="3">
    <source>
        <dbReference type="Proteomes" id="UP000294749"/>
    </source>
</evidence>
<dbReference type="EMBL" id="SOAY01000010">
    <property type="protein sequence ID" value="TDT47298.1"/>
    <property type="molecule type" value="Genomic_DNA"/>
</dbReference>
<dbReference type="AlphaFoldDB" id="A0A4R7KA20"/>